<gene>
    <name evidence="2" type="ORF">IW245_007481</name>
</gene>
<comment type="caution">
    <text evidence="2">The sequence shown here is derived from an EMBL/GenBank/DDBJ whole genome shotgun (WGS) entry which is preliminary data.</text>
</comment>
<keyword evidence="2" id="KW-0808">Transferase</keyword>
<dbReference type="EMBL" id="JADOUF010000001">
    <property type="protein sequence ID" value="MBG6141287.1"/>
    <property type="molecule type" value="Genomic_DNA"/>
</dbReference>
<dbReference type="Proteomes" id="UP000622552">
    <property type="component" value="Unassembled WGS sequence"/>
</dbReference>
<dbReference type="GO" id="GO:0006799">
    <property type="term" value="P:polyphosphate biosynthetic process"/>
    <property type="evidence" value="ECO:0007669"/>
    <property type="project" value="InterPro"/>
</dbReference>
<proteinExistence type="predicted"/>
<dbReference type="PANTHER" id="PTHR30218">
    <property type="entry name" value="POLYPHOSPHATE KINASE"/>
    <property type="match status" value="1"/>
</dbReference>
<dbReference type="AlphaFoldDB" id="A0A8J7KZL6"/>
<keyword evidence="2" id="KW-0418">Kinase</keyword>
<name>A0A8J7KZL6_9ACTN</name>
<dbReference type="RefSeq" id="WP_197007726.1">
    <property type="nucleotide sequence ID" value="NZ_BONS01000029.1"/>
</dbReference>
<dbReference type="PANTHER" id="PTHR30218:SF0">
    <property type="entry name" value="POLYPHOSPHATE KINASE"/>
    <property type="match status" value="1"/>
</dbReference>
<accession>A0A8J7KZL6</accession>
<dbReference type="GO" id="GO:0008976">
    <property type="term" value="F:polyphosphate kinase activity"/>
    <property type="evidence" value="ECO:0007669"/>
    <property type="project" value="InterPro"/>
</dbReference>
<sequence length="241" mass="26217">MTVDVVTPAALDTLFAHAVDAAAPPLERIRFMANCASALDELYMSGDAGRRPELAARWLRALTADAVPTLAAAGVRLVRWSELGTSTAGRLRRYFTESVLPVLTPMAVDRARPFPHVRGLALHLAVLLTDPAGGPDLFASVRMPTTTPRFLAVGRGRYLPVEDLVVRHLPALFPGMALVDRHAFRVTRSAPGAPPVRLEVDADVCERALEFLLRELDVRPEDVLRLSGLLDLSALRELYAG</sequence>
<reference evidence="2" key="1">
    <citation type="submission" date="2020-11" db="EMBL/GenBank/DDBJ databases">
        <title>Sequencing the genomes of 1000 actinobacteria strains.</title>
        <authorList>
            <person name="Klenk H.-P."/>
        </authorList>
    </citation>
    <scope>NUCLEOTIDE SEQUENCE</scope>
    <source>
        <strain evidence="2">DSM 45356</strain>
    </source>
</reference>
<dbReference type="Gene3D" id="3.30.1840.10">
    <property type="entry name" value="Polyphosphate kinase middle domain"/>
    <property type="match status" value="1"/>
</dbReference>
<dbReference type="InterPro" id="IPR003414">
    <property type="entry name" value="PP_kinase"/>
</dbReference>
<feature type="domain" description="Polyphosphate kinase middle" evidence="1">
    <location>
        <begin position="90"/>
        <end position="190"/>
    </location>
</feature>
<evidence type="ECO:0000259" key="1">
    <source>
        <dbReference type="Pfam" id="PF02503"/>
    </source>
</evidence>
<dbReference type="GO" id="GO:0009358">
    <property type="term" value="C:polyphosphate kinase complex"/>
    <property type="evidence" value="ECO:0007669"/>
    <property type="project" value="InterPro"/>
</dbReference>
<dbReference type="InterPro" id="IPR024953">
    <property type="entry name" value="PP_kinase_middle"/>
</dbReference>
<protein>
    <submittedName>
        <fullName evidence="2">Polyphosphate kinase</fullName>
    </submittedName>
</protein>
<dbReference type="SUPFAM" id="SSF143724">
    <property type="entry name" value="PHP14-like"/>
    <property type="match status" value="1"/>
</dbReference>
<evidence type="ECO:0000313" key="3">
    <source>
        <dbReference type="Proteomes" id="UP000622552"/>
    </source>
</evidence>
<dbReference type="Pfam" id="PF02503">
    <property type="entry name" value="PP_kinase"/>
    <property type="match status" value="1"/>
</dbReference>
<evidence type="ECO:0000313" key="2">
    <source>
        <dbReference type="EMBL" id="MBG6141287.1"/>
    </source>
</evidence>
<keyword evidence="3" id="KW-1185">Reference proteome</keyword>
<organism evidence="2 3">
    <name type="scientific">Longispora fulva</name>
    <dbReference type="NCBI Taxonomy" id="619741"/>
    <lineage>
        <taxon>Bacteria</taxon>
        <taxon>Bacillati</taxon>
        <taxon>Actinomycetota</taxon>
        <taxon>Actinomycetes</taxon>
        <taxon>Micromonosporales</taxon>
        <taxon>Micromonosporaceae</taxon>
        <taxon>Longispora</taxon>
    </lineage>
</organism>
<dbReference type="InterPro" id="IPR036830">
    <property type="entry name" value="PP_kinase_middle_dom_sf"/>
</dbReference>